<evidence type="ECO:0000256" key="3">
    <source>
        <dbReference type="ARBA" id="ARBA00022448"/>
    </source>
</evidence>
<evidence type="ECO:0000313" key="11">
    <source>
        <dbReference type="Proteomes" id="UP000253908"/>
    </source>
</evidence>
<evidence type="ECO:0000256" key="1">
    <source>
        <dbReference type="ARBA" id="ARBA00004651"/>
    </source>
</evidence>
<feature type="transmembrane region" description="Helical" evidence="8">
    <location>
        <begin position="336"/>
        <end position="361"/>
    </location>
</feature>
<evidence type="ECO:0000256" key="6">
    <source>
        <dbReference type="ARBA" id="ARBA00023136"/>
    </source>
</evidence>
<feature type="transmembrane region" description="Helical" evidence="8">
    <location>
        <begin position="131"/>
        <end position="149"/>
    </location>
</feature>
<feature type="transmembrane region" description="Helical" evidence="8">
    <location>
        <begin position="240"/>
        <end position="262"/>
    </location>
</feature>
<proteinExistence type="inferred from homology"/>
<evidence type="ECO:0000256" key="2">
    <source>
        <dbReference type="ARBA" id="ARBA00010992"/>
    </source>
</evidence>
<name>A0A345PCN1_9BACI</name>
<dbReference type="PROSITE" id="PS50850">
    <property type="entry name" value="MFS"/>
    <property type="match status" value="1"/>
</dbReference>
<dbReference type="InterPro" id="IPR036259">
    <property type="entry name" value="MFS_trans_sf"/>
</dbReference>
<reference evidence="11" key="1">
    <citation type="submission" date="2017-11" db="EMBL/GenBank/DDBJ databases">
        <authorList>
            <person name="Zhu W."/>
        </authorList>
    </citation>
    <scope>NUCLEOTIDE SEQUENCE [LARGE SCALE GENOMIC DNA]</scope>
    <source>
        <strain evidence="11">160</strain>
    </source>
</reference>
<feature type="transmembrane region" description="Helical" evidence="8">
    <location>
        <begin position="309"/>
        <end position="330"/>
    </location>
</feature>
<dbReference type="PROSITE" id="PS00216">
    <property type="entry name" value="SUGAR_TRANSPORT_1"/>
    <property type="match status" value="2"/>
</dbReference>
<dbReference type="AlphaFoldDB" id="A0A345PCN1"/>
<organism evidence="10 11">
    <name type="scientific">Oceanobacillus zhaokaii</name>
    <dbReference type="NCBI Taxonomy" id="2052660"/>
    <lineage>
        <taxon>Bacteria</taxon>
        <taxon>Bacillati</taxon>
        <taxon>Bacillota</taxon>
        <taxon>Bacilli</taxon>
        <taxon>Bacillales</taxon>
        <taxon>Bacillaceae</taxon>
        <taxon>Oceanobacillus</taxon>
    </lineage>
</organism>
<keyword evidence="5 8" id="KW-1133">Transmembrane helix</keyword>
<dbReference type="PANTHER" id="PTHR48023">
    <property type="entry name" value="D-XYLOSE-PROTON SYMPORTER-LIKE 2"/>
    <property type="match status" value="1"/>
</dbReference>
<dbReference type="InterPro" id="IPR005828">
    <property type="entry name" value="MFS_sugar_transport-like"/>
</dbReference>
<feature type="transmembrane region" description="Helical" evidence="8">
    <location>
        <begin position="98"/>
        <end position="119"/>
    </location>
</feature>
<feature type="transmembrane region" description="Helical" evidence="8">
    <location>
        <begin position="73"/>
        <end position="92"/>
    </location>
</feature>
<keyword evidence="3 7" id="KW-0813">Transport</keyword>
<feature type="transmembrane region" description="Helical" evidence="8">
    <location>
        <begin position="373"/>
        <end position="395"/>
    </location>
</feature>
<feature type="transmembrane region" description="Helical" evidence="8">
    <location>
        <begin position="46"/>
        <end position="64"/>
    </location>
</feature>
<dbReference type="PANTHER" id="PTHR48023:SF4">
    <property type="entry name" value="D-XYLOSE-PROTON SYMPORTER-LIKE 2"/>
    <property type="match status" value="1"/>
</dbReference>
<dbReference type="InterPro" id="IPR005829">
    <property type="entry name" value="Sugar_transporter_CS"/>
</dbReference>
<dbReference type="PROSITE" id="PS00217">
    <property type="entry name" value="SUGAR_TRANSPORT_2"/>
    <property type="match status" value="1"/>
</dbReference>
<evidence type="ECO:0000256" key="5">
    <source>
        <dbReference type="ARBA" id="ARBA00022989"/>
    </source>
</evidence>
<feature type="domain" description="Major facilitator superfamily (MFS) profile" evidence="9">
    <location>
        <begin position="7"/>
        <end position="427"/>
    </location>
</feature>
<protein>
    <submittedName>
        <fullName evidence="10">MFS transporter</fullName>
    </submittedName>
</protein>
<dbReference type="SUPFAM" id="SSF103473">
    <property type="entry name" value="MFS general substrate transporter"/>
    <property type="match status" value="1"/>
</dbReference>
<dbReference type="InterPro" id="IPR020846">
    <property type="entry name" value="MFS_dom"/>
</dbReference>
<accession>A0A345PCN1</accession>
<dbReference type="InterPro" id="IPR003663">
    <property type="entry name" value="Sugar/inositol_transpt"/>
</dbReference>
<dbReference type="NCBIfam" id="TIGR00879">
    <property type="entry name" value="SP"/>
    <property type="match status" value="1"/>
</dbReference>
<feature type="transmembrane region" description="Helical" evidence="8">
    <location>
        <begin position="401"/>
        <end position="423"/>
    </location>
</feature>
<dbReference type="Proteomes" id="UP000253908">
    <property type="component" value="Chromosome"/>
</dbReference>
<dbReference type="Gene3D" id="1.20.1250.20">
    <property type="entry name" value="MFS general substrate transporter like domains"/>
    <property type="match status" value="1"/>
</dbReference>
<evidence type="ECO:0000313" key="10">
    <source>
        <dbReference type="EMBL" id="AXI07761.1"/>
    </source>
</evidence>
<dbReference type="RefSeq" id="WP_114915055.1">
    <property type="nucleotide sequence ID" value="NZ_CP024848.1"/>
</dbReference>
<dbReference type="PRINTS" id="PR00171">
    <property type="entry name" value="SUGRTRNSPORT"/>
</dbReference>
<gene>
    <name evidence="10" type="ORF">CUC15_01640</name>
</gene>
<dbReference type="InterPro" id="IPR050820">
    <property type="entry name" value="MFS_Sugar_Transporter"/>
</dbReference>
<evidence type="ECO:0000256" key="8">
    <source>
        <dbReference type="SAM" id="Phobius"/>
    </source>
</evidence>
<evidence type="ECO:0000256" key="7">
    <source>
        <dbReference type="RuleBase" id="RU003346"/>
    </source>
</evidence>
<dbReference type="FunFam" id="1.20.1250.20:FF:000134">
    <property type="entry name" value="MFS sugar transporter protein"/>
    <property type="match status" value="1"/>
</dbReference>
<keyword evidence="4 8" id="KW-0812">Transmembrane</keyword>
<feature type="transmembrane region" description="Helical" evidence="8">
    <location>
        <begin position="161"/>
        <end position="180"/>
    </location>
</feature>
<feature type="transmembrane region" description="Helical" evidence="8">
    <location>
        <begin position="274"/>
        <end position="297"/>
    </location>
</feature>
<comment type="subcellular location">
    <subcellularLocation>
        <location evidence="1">Cell membrane</location>
        <topology evidence="1">Multi-pass membrane protein</topology>
    </subcellularLocation>
</comment>
<keyword evidence="6 8" id="KW-0472">Membrane</keyword>
<comment type="similarity">
    <text evidence="2 7">Belongs to the major facilitator superfamily. Sugar transporter (TC 2.A.1.1) family.</text>
</comment>
<keyword evidence="11" id="KW-1185">Reference proteome</keyword>
<dbReference type="OrthoDB" id="9783823at2"/>
<dbReference type="GO" id="GO:0005886">
    <property type="term" value="C:plasma membrane"/>
    <property type="evidence" value="ECO:0007669"/>
    <property type="project" value="UniProtKB-SubCell"/>
</dbReference>
<dbReference type="KEGG" id="ocn:CUC15_01640"/>
<evidence type="ECO:0000256" key="4">
    <source>
        <dbReference type="ARBA" id="ARBA00022692"/>
    </source>
</evidence>
<dbReference type="GO" id="GO:0022857">
    <property type="term" value="F:transmembrane transporter activity"/>
    <property type="evidence" value="ECO:0007669"/>
    <property type="project" value="InterPro"/>
</dbReference>
<sequence length="444" mass="47978">MKSRRWILLFGALGGLLYGVDQGVISGVLLFIENDIPLTSLMEGVVVSSLLLGAIIGSAGSGWLSDRIGRRKTIAIISILFIIGSIGSAVAPDALTLIIARIINGLGVGGSMAIIPVYLAELAPTPMRGKVTALYQLMLTTGILISYLSNHLLAPFEAWRWMLAVSTIPGVLMLGGIIFMPESPRWLLRQNQEIKAREVLGLLRKPNEIDNEVKAVKQIDRENNESVITILKSKWMRSTLIIGILIGVFQQIVGINAVIYYAPTIFTEAGMENTASTLGTMGIGLVNVLMTVAAIMTVDKLGRKKLLKIGSVAMSASLIVLSLILFTSGLNASTVWLTVIFLGIYVMSFAVSWGAVTWVIIPELFPLKARGAGMGIAIMGMSAANLIVTLVFPMLLDSIGIAWMFTIFATIAAMSFIFVSFFVPETKGRSLEDIEKDLRKSRIS</sequence>
<dbReference type="GO" id="GO:1904659">
    <property type="term" value="P:D-glucose transmembrane transport"/>
    <property type="evidence" value="ECO:0007669"/>
    <property type="project" value="TreeGrafter"/>
</dbReference>
<dbReference type="Pfam" id="PF00083">
    <property type="entry name" value="Sugar_tr"/>
    <property type="match status" value="1"/>
</dbReference>
<dbReference type="EMBL" id="CP024848">
    <property type="protein sequence ID" value="AXI07761.1"/>
    <property type="molecule type" value="Genomic_DNA"/>
</dbReference>
<evidence type="ECO:0000259" key="9">
    <source>
        <dbReference type="PROSITE" id="PS50850"/>
    </source>
</evidence>